<dbReference type="STRING" id="1121883.SAMN02745226_00744"/>
<dbReference type="OrthoDB" id="2514702at2"/>
<dbReference type="InterPro" id="IPR036890">
    <property type="entry name" value="HATPase_C_sf"/>
</dbReference>
<evidence type="ECO:0000313" key="3">
    <source>
        <dbReference type="EMBL" id="SHN56211.1"/>
    </source>
</evidence>
<reference evidence="4" key="1">
    <citation type="submission" date="2016-12" db="EMBL/GenBank/DDBJ databases">
        <authorList>
            <person name="Varghese N."/>
            <person name="Submissions S."/>
        </authorList>
    </citation>
    <scope>NUCLEOTIDE SEQUENCE [LARGE SCALE GENOMIC DNA]</scope>
    <source>
        <strain evidence="4">DSM 13020</strain>
    </source>
</reference>
<evidence type="ECO:0000313" key="4">
    <source>
        <dbReference type="Proteomes" id="UP000184207"/>
    </source>
</evidence>
<keyword evidence="1" id="KW-1133">Transmembrane helix</keyword>
<keyword evidence="1" id="KW-0812">Transmembrane</keyword>
<proteinExistence type="predicted"/>
<keyword evidence="4" id="KW-1185">Reference proteome</keyword>
<dbReference type="AlphaFoldDB" id="A0A1M7SCL0"/>
<accession>A0A1M7SCL0</accession>
<dbReference type="InterPro" id="IPR050640">
    <property type="entry name" value="Bact_2-comp_sensor_kinase"/>
</dbReference>
<dbReference type="RefSeq" id="WP_072758500.1">
    <property type="nucleotide sequence ID" value="NZ_FRDJ01000003.1"/>
</dbReference>
<sequence>MEEKYKFKEKMDNTGKEIIVVEITTFVLYIIFLFATRLKDFITPLVFSLTLVNITYFLFRNFKRLNRAKSRVKYIFDLLNCLYSIFLGFSISEIVLKVIAFKSNKLDMNDIYTILITIFSVLVSNYVSGLQEKLQRAELERKIQQMNFELISSKFNPHFVFNTFNFLAETTRGNPERAEEMIIKISDYYREVLKFKDRWTVKEELEFISKYLEIQKELLSHIPIEYEIDYDLNTADYLIPTGITQPIVENAIKYGIKKNNGGIISINVMLEDGLCIEIKNSKSAFDEVCIKKFGTGLTIVSKLLEFVSGKLEFLTEENLTIFRLYIPTTS</sequence>
<dbReference type="Gene3D" id="3.30.565.10">
    <property type="entry name" value="Histidine kinase-like ATPase, C-terminal domain"/>
    <property type="match status" value="1"/>
</dbReference>
<keyword evidence="3" id="KW-0808">Transferase</keyword>
<evidence type="ECO:0000259" key="2">
    <source>
        <dbReference type="Pfam" id="PF06580"/>
    </source>
</evidence>
<dbReference type="Pfam" id="PF06580">
    <property type="entry name" value="His_kinase"/>
    <property type="match status" value="1"/>
</dbReference>
<gene>
    <name evidence="3" type="ORF">SAMN02745226_00744</name>
</gene>
<dbReference type="InterPro" id="IPR010559">
    <property type="entry name" value="Sig_transdc_His_kin_internal"/>
</dbReference>
<dbReference type="Proteomes" id="UP000184207">
    <property type="component" value="Unassembled WGS sequence"/>
</dbReference>
<dbReference type="PANTHER" id="PTHR34220">
    <property type="entry name" value="SENSOR HISTIDINE KINASE YPDA"/>
    <property type="match status" value="1"/>
</dbReference>
<organism evidence="3 4">
    <name type="scientific">Fervidobacterium gondwanense DSM 13020</name>
    <dbReference type="NCBI Taxonomy" id="1121883"/>
    <lineage>
        <taxon>Bacteria</taxon>
        <taxon>Thermotogati</taxon>
        <taxon>Thermotogota</taxon>
        <taxon>Thermotogae</taxon>
        <taxon>Thermotogales</taxon>
        <taxon>Fervidobacteriaceae</taxon>
        <taxon>Fervidobacterium</taxon>
    </lineage>
</organism>
<feature type="domain" description="Signal transduction histidine kinase internal region" evidence="2">
    <location>
        <begin position="148"/>
        <end position="216"/>
    </location>
</feature>
<keyword evidence="3" id="KW-0418">Kinase</keyword>
<dbReference type="GO" id="GO:0000155">
    <property type="term" value="F:phosphorelay sensor kinase activity"/>
    <property type="evidence" value="ECO:0007669"/>
    <property type="project" value="InterPro"/>
</dbReference>
<dbReference type="SUPFAM" id="SSF55874">
    <property type="entry name" value="ATPase domain of HSP90 chaperone/DNA topoisomerase II/histidine kinase"/>
    <property type="match status" value="1"/>
</dbReference>
<name>A0A1M7SCL0_FERGO</name>
<keyword evidence="1" id="KW-0472">Membrane</keyword>
<feature type="transmembrane region" description="Helical" evidence="1">
    <location>
        <begin position="80"/>
        <end position="99"/>
    </location>
</feature>
<feature type="transmembrane region" description="Helical" evidence="1">
    <location>
        <begin position="111"/>
        <end position="128"/>
    </location>
</feature>
<dbReference type="GO" id="GO:0016020">
    <property type="term" value="C:membrane"/>
    <property type="evidence" value="ECO:0007669"/>
    <property type="project" value="InterPro"/>
</dbReference>
<feature type="transmembrane region" description="Helical" evidence="1">
    <location>
        <begin position="18"/>
        <end position="35"/>
    </location>
</feature>
<dbReference type="PANTHER" id="PTHR34220:SF7">
    <property type="entry name" value="SENSOR HISTIDINE KINASE YPDA"/>
    <property type="match status" value="1"/>
</dbReference>
<protein>
    <submittedName>
        <fullName evidence="3">Histidine kinase</fullName>
    </submittedName>
</protein>
<feature type="transmembrane region" description="Helical" evidence="1">
    <location>
        <begin position="41"/>
        <end position="59"/>
    </location>
</feature>
<evidence type="ECO:0000256" key="1">
    <source>
        <dbReference type="SAM" id="Phobius"/>
    </source>
</evidence>
<dbReference type="EMBL" id="FRDJ01000003">
    <property type="protein sequence ID" value="SHN56211.1"/>
    <property type="molecule type" value="Genomic_DNA"/>
</dbReference>